<feature type="chain" id="PRO_5043776879" description="Ricin B lectin domain-containing protein" evidence="1">
    <location>
        <begin position="19"/>
        <end position="186"/>
    </location>
</feature>
<keyword evidence="3" id="KW-1185">Reference proteome</keyword>
<comment type="caution">
    <text evidence="2">The sequence shown here is derived from an EMBL/GenBank/DDBJ whole genome shotgun (WGS) entry which is preliminary data.</text>
</comment>
<sequence length="186" mass="18908">MHCNTLALFAALVVAASGAPTSNLKRQSVCPLQALPSIAVLPTADSSARWNVFGNPKGIVQAGELGWFVTKNGPGNNEKFIAKVGADANLFSFQAFGGSQQVGISGSKLLASANVGAATFKVDCGGGCNTFATGNTRAADGCTFELTDGTNGVGQCISFEGENTGVQLQSCEAGNSGQTFTIFSTN</sequence>
<protein>
    <recommendedName>
        <fullName evidence="4">Ricin B lectin domain-containing protein</fullName>
    </recommendedName>
</protein>
<accession>A0AAW0D6C2</accession>
<name>A0AAW0D6C2_9AGAR</name>
<evidence type="ECO:0008006" key="4">
    <source>
        <dbReference type="Google" id="ProtNLM"/>
    </source>
</evidence>
<keyword evidence="1" id="KW-0732">Signal</keyword>
<proteinExistence type="predicted"/>
<dbReference type="AlphaFoldDB" id="A0AAW0D6C2"/>
<evidence type="ECO:0000313" key="3">
    <source>
        <dbReference type="Proteomes" id="UP001362999"/>
    </source>
</evidence>
<reference evidence="2 3" key="1">
    <citation type="journal article" date="2024" name="J Genomics">
        <title>Draft genome sequencing and assembly of Favolaschia claudopus CIRM-BRFM 2984 isolated from oak limbs.</title>
        <authorList>
            <person name="Navarro D."/>
            <person name="Drula E."/>
            <person name="Chaduli D."/>
            <person name="Cazenave R."/>
            <person name="Ahrendt S."/>
            <person name="Wang J."/>
            <person name="Lipzen A."/>
            <person name="Daum C."/>
            <person name="Barry K."/>
            <person name="Grigoriev I.V."/>
            <person name="Favel A."/>
            <person name="Rosso M.N."/>
            <person name="Martin F."/>
        </authorList>
    </citation>
    <scope>NUCLEOTIDE SEQUENCE [LARGE SCALE GENOMIC DNA]</scope>
    <source>
        <strain evidence="2 3">CIRM-BRFM 2984</strain>
    </source>
</reference>
<dbReference type="Proteomes" id="UP001362999">
    <property type="component" value="Unassembled WGS sequence"/>
</dbReference>
<organism evidence="2 3">
    <name type="scientific">Favolaschia claudopus</name>
    <dbReference type="NCBI Taxonomy" id="2862362"/>
    <lineage>
        <taxon>Eukaryota</taxon>
        <taxon>Fungi</taxon>
        <taxon>Dikarya</taxon>
        <taxon>Basidiomycota</taxon>
        <taxon>Agaricomycotina</taxon>
        <taxon>Agaricomycetes</taxon>
        <taxon>Agaricomycetidae</taxon>
        <taxon>Agaricales</taxon>
        <taxon>Marasmiineae</taxon>
        <taxon>Mycenaceae</taxon>
        <taxon>Favolaschia</taxon>
    </lineage>
</organism>
<evidence type="ECO:0000256" key="1">
    <source>
        <dbReference type="SAM" id="SignalP"/>
    </source>
</evidence>
<evidence type="ECO:0000313" key="2">
    <source>
        <dbReference type="EMBL" id="KAK7046974.1"/>
    </source>
</evidence>
<dbReference type="EMBL" id="JAWWNJ010000010">
    <property type="protein sequence ID" value="KAK7046974.1"/>
    <property type="molecule type" value="Genomic_DNA"/>
</dbReference>
<gene>
    <name evidence="2" type="ORF">R3P38DRAFT_2608276</name>
</gene>
<feature type="signal peptide" evidence="1">
    <location>
        <begin position="1"/>
        <end position="18"/>
    </location>
</feature>